<gene>
    <name evidence="2" type="ORF">F3N42_05965</name>
</gene>
<dbReference type="EMBL" id="VYXP01000003">
    <property type="protein sequence ID" value="KAA9132756.1"/>
    <property type="molecule type" value="Genomic_DNA"/>
</dbReference>
<sequence>MRWPTWRSSTPWCIARNPAGGNRRPHHEDDPGMKRWVPFAYGFRPFFLLAGVYAVVAILLWVSSWPSSDRAFFGQPAMYWHGHEMIFGFIGAAIAGFMLTAVPSWTGQKGFGGWPLVVLTVAWLIGRLAFFMGDVLPLALVALFELAFLPGLAILIGPSLARTANRNRPLLLVLLAFWLLDAVFLYGTWMSQPMLCAMALRGALGLVMVLITVIGGRIVPAFTGNALRGSGIETTMRSPAVLARCTIAATVAWAIAVAISPVAMITAVIAALAAGLHGVRMLGWQGVKTLRMPIVWVLHLAYAWIPIGLLLHAVSIASGVAWAGQWLHALGAGAAGMMILAVMTRAALGHTGRPLKVGKRIVVAYIALTLAVAVRVFASSTGMLEYSPAIHLAGGLWVFAYGLFVLVYAPVLLLPRVDRKPG</sequence>
<feature type="transmembrane region" description="Helical" evidence="1">
    <location>
        <begin position="169"/>
        <end position="187"/>
    </location>
</feature>
<evidence type="ECO:0000256" key="1">
    <source>
        <dbReference type="SAM" id="Phobius"/>
    </source>
</evidence>
<evidence type="ECO:0000313" key="2">
    <source>
        <dbReference type="EMBL" id="KAA9132756.1"/>
    </source>
</evidence>
<dbReference type="Pfam" id="PF05940">
    <property type="entry name" value="NnrS"/>
    <property type="match status" value="1"/>
</dbReference>
<feature type="transmembrane region" description="Helical" evidence="1">
    <location>
        <begin position="265"/>
        <end position="282"/>
    </location>
</feature>
<evidence type="ECO:0000313" key="3">
    <source>
        <dbReference type="Proteomes" id="UP000325372"/>
    </source>
</evidence>
<protein>
    <submittedName>
        <fullName evidence="2">NnrS family protein</fullName>
    </submittedName>
</protein>
<dbReference type="InterPro" id="IPR010266">
    <property type="entry name" value="NnrS"/>
</dbReference>
<dbReference type="Proteomes" id="UP000325372">
    <property type="component" value="Unassembled WGS sequence"/>
</dbReference>
<proteinExistence type="predicted"/>
<feature type="transmembrane region" description="Helical" evidence="1">
    <location>
        <begin position="43"/>
        <end position="65"/>
    </location>
</feature>
<reference evidence="2 3" key="1">
    <citation type="submission" date="2019-09" db="EMBL/GenBank/DDBJ databases">
        <title>Wenzhouxiangella sp. Genome sequencing and assembly.</title>
        <authorList>
            <person name="Zhang R."/>
        </authorList>
    </citation>
    <scope>NUCLEOTIDE SEQUENCE [LARGE SCALE GENOMIC DNA]</scope>
    <source>
        <strain evidence="2 3">W260</strain>
    </source>
</reference>
<feature type="transmembrane region" description="Helical" evidence="1">
    <location>
        <begin position="294"/>
        <end position="314"/>
    </location>
</feature>
<feature type="transmembrane region" description="Helical" evidence="1">
    <location>
        <begin position="85"/>
        <end position="102"/>
    </location>
</feature>
<organism evidence="2 3">
    <name type="scientific">Marinihelvus fidelis</name>
    <dbReference type="NCBI Taxonomy" id="2613842"/>
    <lineage>
        <taxon>Bacteria</taxon>
        <taxon>Pseudomonadati</taxon>
        <taxon>Pseudomonadota</taxon>
        <taxon>Gammaproteobacteria</taxon>
        <taxon>Chromatiales</taxon>
        <taxon>Wenzhouxiangellaceae</taxon>
        <taxon>Marinihelvus</taxon>
    </lineage>
</organism>
<feature type="transmembrane region" description="Helical" evidence="1">
    <location>
        <begin position="390"/>
        <end position="414"/>
    </location>
</feature>
<accession>A0A5N0TFV5</accession>
<keyword evidence="1" id="KW-1133">Transmembrane helix</keyword>
<feature type="transmembrane region" description="Helical" evidence="1">
    <location>
        <begin position="360"/>
        <end position="378"/>
    </location>
</feature>
<feature type="transmembrane region" description="Helical" evidence="1">
    <location>
        <begin position="114"/>
        <end position="132"/>
    </location>
</feature>
<dbReference type="AlphaFoldDB" id="A0A5N0TFV5"/>
<feature type="transmembrane region" description="Helical" evidence="1">
    <location>
        <begin position="241"/>
        <end position="259"/>
    </location>
</feature>
<keyword evidence="1" id="KW-0812">Transmembrane</keyword>
<name>A0A5N0TFV5_9GAMM</name>
<comment type="caution">
    <text evidence="2">The sequence shown here is derived from an EMBL/GenBank/DDBJ whole genome shotgun (WGS) entry which is preliminary data.</text>
</comment>
<feature type="transmembrane region" description="Helical" evidence="1">
    <location>
        <begin position="138"/>
        <end position="157"/>
    </location>
</feature>
<keyword evidence="3" id="KW-1185">Reference proteome</keyword>
<keyword evidence="1" id="KW-0472">Membrane</keyword>
<feature type="transmembrane region" description="Helical" evidence="1">
    <location>
        <begin position="199"/>
        <end position="220"/>
    </location>
</feature>
<feature type="transmembrane region" description="Helical" evidence="1">
    <location>
        <begin position="326"/>
        <end position="348"/>
    </location>
</feature>